<evidence type="ECO:0000313" key="2">
    <source>
        <dbReference type="Proteomes" id="UP000655044"/>
    </source>
</evidence>
<dbReference type="EMBL" id="BOOI01000017">
    <property type="protein sequence ID" value="GIH83798.1"/>
    <property type="molecule type" value="Genomic_DNA"/>
</dbReference>
<evidence type="ECO:0000313" key="1">
    <source>
        <dbReference type="EMBL" id="GIH83798.1"/>
    </source>
</evidence>
<name>A0A8J3RYS0_PLARO</name>
<gene>
    <name evidence="1" type="ORF">Pro02_22060</name>
</gene>
<accession>A0A8J3RYS0</accession>
<dbReference type="Gene3D" id="3.40.50.1820">
    <property type="entry name" value="alpha/beta hydrolase"/>
    <property type="match status" value="1"/>
</dbReference>
<dbReference type="InterPro" id="IPR029058">
    <property type="entry name" value="AB_hydrolase_fold"/>
</dbReference>
<comment type="caution">
    <text evidence="1">The sequence shown here is derived from an EMBL/GenBank/DDBJ whole genome shotgun (WGS) entry which is preliminary data.</text>
</comment>
<sequence length="272" mass="30207">MHGIGKYRYYRDAGNSAAGAAAAMRDKWDRYLHSGLTGGAPHTGQRYVTEVAYYAHLLGESGKDDEPRTVKRMSAPEQEVFVAWARQFSEVGEGLTGALHRLTGWLLERLAGNAAEFARLFAPEVAAYLTADGRSRTAARTAVAEVIRRNRPKVVIAHSLGSVVTYETLWANPDLEVELLITLGSPLGMRNVIFERLLPAPVNGWGERPRQVRRWVNIADKDDIAAIPPSLRACFTGVDQEFMVNLDWIDFHTVEKYLGCGALNDHLKPYLS</sequence>
<reference evidence="1" key="1">
    <citation type="submission" date="2021-01" db="EMBL/GenBank/DDBJ databases">
        <title>Whole genome shotgun sequence of Planobispora rosea NBRC 15558.</title>
        <authorList>
            <person name="Komaki H."/>
            <person name="Tamura T."/>
        </authorList>
    </citation>
    <scope>NUCLEOTIDE SEQUENCE</scope>
    <source>
        <strain evidence="1">NBRC 15558</strain>
    </source>
</reference>
<proteinExistence type="predicted"/>
<keyword evidence="2" id="KW-1185">Reference proteome</keyword>
<evidence type="ECO:0008006" key="3">
    <source>
        <dbReference type="Google" id="ProtNLM"/>
    </source>
</evidence>
<organism evidence="1 2">
    <name type="scientific">Planobispora rosea</name>
    <dbReference type="NCBI Taxonomy" id="35762"/>
    <lineage>
        <taxon>Bacteria</taxon>
        <taxon>Bacillati</taxon>
        <taxon>Actinomycetota</taxon>
        <taxon>Actinomycetes</taxon>
        <taxon>Streptosporangiales</taxon>
        <taxon>Streptosporangiaceae</taxon>
        <taxon>Planobispora</taxon>
    </lineage>
</organism>
<dbReference type="AlphaFoldDB" id="A0A8J3RYS0"/>
<dbReference type="SUPFAM" id="SSF53474">
    <property type="entry name" value="alpha/beta-Hydrolases"/>
    <property type="match status" value="1"/>
</dbReference>
<dbReference type="Proteomes" id="UP000655044">
    <property type="component" value="Unassembled WGS sequence"/>
</dbReference>
<protein>
    <recommendedName>
        <fullName evidence="3">Serine peptidase</fullName>
    </recommendedName>
</protein>